<feature type="compositionally biased region" description="Low complexity" evidence="1">
    <location>
        <begin position="72"/>
        <end position="95"/>
    </location>
</feature>
<reference evidence="2" key="1">
    <citation type="journal article" date="2020" name="Stud. Mycol.">
        <title>101 Dothideomycetes genomes: a test case for predicting lifestyles and emergence of pathogens.</title>
        <authorList>
            <person name="Haridas S."/>
            <person name="Albert R."/>
            <person name="Binder M."/>
            <person name="Bloem J."/>
            <person name="Labutti K."/>
            <person name="Salamov A."/>
            <person name="Andreopoulos B."/>
            <person name="Baker S."/>
            <person name="Barry K."/>
            <person name="Bills G."/>
            <person name="Bluhm B."/>
            <person name="Cannon C."/>
            <person name="Castanera R."/>
            <person name="Culley D."/>
            <person name="Daum C."/>
            <person name="Ezra D."/>
            <person name="Gonzalez J."/>
            <person name="Henrissat B."/>
            <person name="Kuo A."/>
            <person name="Liang C."/>
            <person name="Lipzen A."/>
            <person name="Lutzoni F."/>
            <person name="Magnuson J."/>
            <person name="Mondo S."/>
            <person name="Nolan M."/>
            <person name="Ohm R."/>
            <person name="Pangilinan J."/>
            <person name="Park H.-J."/>
            <person name="Ramirez L."/>
            <person name="Alfaro M."/>
            <person name="Sun H."/>
            <person name="Tritt A."/>
            <person name="Yoshinaga Y."/>
            <person name="Zwiers L.-H."/>
            <person name="Turgeon B."/>
            <person name="Goodwin S."/>
            <person name="Spatafora J."/>
            <person name="Crous P."/>
            <person name="Grigoriev I."/>
        </authorList>
    </citation>
    <scope>NUCLEOTIDE SEQUENCE</scope>
    <source>
        <strain evidence="2">ATCC 16933</strain>
    </source>
</reference>
<dbReference type="Proteomes" id="UP000799766">
    <property type="component" value="Unassembled WGS sequence"/>
</dbReference>
<evidence type="ECO:0000313" key="3">
    <source>
        <dbReference type="Proteomes" id="UP000799766"/>
    </source>
</evidence>
<keyword evidence="3" id="KW-1185">Reference proteome</keyword>
<organism evidence="2 3">
    <name type="scientific">Lineolata rhizophorae</name>
    <dbReference type="NCBI Taxonomy" id="578093"/>
    <lineage>
        <taxon>Eukaryota</taxon>
        <taxon>Fungi</taxon>
        <taxon>Dikarya</taxon>
        <taxon>Ascomycota</taxon>
        <taxon>Pezizomycotina</taxon>
        <taxon>Dothideomycetes</taxon>
        <taxon>Dothideomycetes incertae sedis</taxon>
        <taxon>Lineolatales</taxon>
        <taxon>Lineolataceae</taxon>
        <taxon>Lineolata</taxon>
    </lineage>
</organism>
<evidence type="ECO:0000313" key="2">
    <source>
        <dbReference type="EMBL" id="KAF2458277.1"/>
    </source>
</evidence>
<name>A0A6A6P397_9PEZI</name>
<dbReference type="EMBL" id="MU001678">
    <property type="protein sequence ID" value="KAF2458277.1"/>
    <property type="molecule type" value="Genomic_DNA"/>
</dbReference>
<feature type="region of interest" description="Disordered" evidence="1">
    <location>
        <begin position="1"/>
        <end position="118"/>
    </location>
</feature>
<dbReference type="AlphaFoldDB" id="A0A6A6P397"/>
<accession>A0A6A6P397</accession>
<proteinExistence type="predicted"/>
<protein>
    <submittedName>
        <fullName evidence="2">Uncharacterized protein</fullName>
    </submittedName>
</protein>
<sequence length="198" mass="21038">MPYGFALVADAQRDSPASTFVSRRAPPNQPPRQRPSSRPRAETRSTQTKRPASLDWANGVRSSAPDWKGLGRSASPGTRPAAASGARAARHLASANERERQNAAAKPTGLAGRRANARAAELEPRGAVSYITTHIQHACLFPFAEPRTILAALEGSASRASSQKTCAANTSMVGALQCSRARARLSPCSRIFICFSSI</sequence>
<gene>
    <name evidence="2" type="ORF">BDY21DRAFT_342041</name>
</gene>
<evidence type="ECO:0000256" key="1">
    <source>
        <dbReference type="SAM" id="MobiDB-lite"/>
    </source>
</evidence>